<keyword evidence="1" id="KW-0344">Guanine-nucleotide releasing factor</keyword>
<gene>
    <name evidence="6" type="ORF">PBRASI_LOCUS7451</name>
</gene>
<dbReference type="InterPro" id="IPR009091">
    <property type="entry name" value="RCC1/BLIP-II"/>
</dbReference>
<feature type="repeat" description="RCC1" evidence="3">
    <location>
        <begin position="614"/>
        <end position="672"/>
    </location>
</feature>
<dbReference type="PANTHER" id="PTHR45982">
    <property type="entry name" value="REGULATOR OF CHROMOSOME CONDENSATION"/>
    <property type="match status" value="1"/>
</dbReference>
<name>A0A9N9GCF7_9GLOM</name>
<accession>A0A9N9GCF7</accession>
<dbReference type="EMBL" id="CAJVPI010001144">
    <property type="protein sequence ID" value="CAG8597292.1"/>
    <property type="molecule type" value="Genomic_DNA"/>
</dbReference>
<dbReference type="InterPro" id="IPR051553">
    <property type="entry name" value="Ran_GTPase-activating"/>
</dbReference>
<feature type="region of interest" description="Disordered" evidence="4">
    <location>
        <begin position="152"/>
        <end position="174"/>
    </location>
</feature>
<dbReference type="Gene3D" id="2.130.10.30">
    <property type="entry name" value="Regulator of chromosome condensation 1/beta-lactamase-inhibitor protein II"/>
    <property type="match status" value="2"/>
</dbReference>
<dbReference type="InterPro" id="IPR000408">
    <property type="entry name" value="Reg_chr_condens"/>
</dbReference>
<dbReference type="PRINTS" id="PR00633">
    <property type="entry name" value="RCCNDNSATION"/>
</dbReference>
<dbReference type="InterPro" id="IPR058923">
    <property type="entry name" value="RCC1-like_dom"/>
</dbReference>
<keyword evidence="7" id="KW-1185">Reference proteome</keyword>
<evidence type="ECO:0000259" key="5">
    <source>
        <dbReference type="Pfam" id="PF25390"/>
    </source>
</evidence>
<feature type="repeat" description="RCC1" evidence="3">
    <location>
        <begin position="453"/>
        <end position="505"/>
    </location>
</feature>
<evidence type="ECO:0000256" key="2">
    <source>
        <dbReference type="ARBA" id="ARBA00022737"/>
    </source>
</evidence>
<dbReference type="GO" id="GO:0005737">
    <property type="term" value="C:cytoplasm"/>
    <property type="evidence" value="ECO:0007669"/>
    <property type="project" value="TreeGrafter"/>
</dbReference>
<feature type="domain" description="RCC1-like" evidence="5">
    <location>
        <begin position="233"/>
        <end position="668"/>
    </location>
</feature>
<dbReference type="GO" id="GO:0005085">
    <property type="term" value="F:guanyl-nucleotide exchange factor activity"/>
    <property type="evidence" value="ECO:0007669"/>
    <property type="project" value="TreeGrafter"/>
</dbReference>
<feature type="repeat" description="RCC1" evidence="3">
    <location>
        <begin position="399"/>
        <end position="452"/>
    </location>
</feature>
<evidence type="ECO:0000256" key="3">
    <source>
        <dbReference type="PROSITE-ProRule" id="PRU00235"/>
    </source>
</evidence>
<keyword evidence="2" id="KW-0677">Repeat</keyword>
<dbReference type="PROSITE" id="PS50012">
    <property type="entry name" value="RCC1_3"/>
    <property type="match status" value="5"/>
</dbReference>
<evidence type="ECO:0000256" key="4">
    <source>
        <dbReference type="SAM" id="MobiDB-lite"/>
    </source>
</evidence>
<comment type="caution">
    <text evidence="6">The sequence shown here is derived from an EMBL/GenBank/DDBJ whole genome shotgun (WGS) entry which is preliminary data.</text>
</comment>
<dbReference type="Proteomes" id="UP000789739">
    <property type="component" value="Unassembled WGS sequence"/>
</dbReference>
<evidence type="ECO:0000313" key="7">
    <source>
        <dbReference type="Proteomes" id="UP000789739"/>
    </source>
</evidence>
<dbReference type="AlphaFoldDB" id="A0A9N9GCF7"/>
<feature type="repeat" description="RCC1" evidence="3">
    <location>
        <begin position="284"/>
        <end position="338"/>
    </location>
</feature>
<evidence type="ECO:0000256" key="1">
    <source>
        <dbReference type="ARBA" id="ARBA00022658"/>
    </source>
</evidence>
<proteinExistence type="predicted"/>
<evidence type="ECO:0000313" key="6">
    <source>
        <dbReference type="EMBL" id="CAG8597292.1"/>
    </source>
</evidence>
<dbReference type="Pfam" id="PF25390">
    <property type="entry name" value="WD40_RLD"/>
    <property type="match status" value="1"/>
</dbReference>
<organism evidence="6 7">
    <name type="scientific">Paraglomus brasilianum</name>
    <dbReference type="NCBI Taxonomy" id="144538"/>
    <lineage>
        <taxon>Eukaryota</taxon>
        <taxon>Fungi</taxon>
        <taxon>Fungi incertae sedis</taxon>
        <taxon>Mucoromycota</taxon>
        <taxon>Glomeromycotina</taxon>
        <taxon>Glomeromycetes</taxon>
        <taxon>Paraglomerales</taxon>
        <taxon>Paraglomeraceae</taxon>
        <taxon>Paraglomus</taxon>
    </lineage>
</organism>
<feature type="repeat" description="RCC1" evidence="3">
    <location>
        <begin position="231"/>
        <end position="283"/>
    </location>
</feature>
<sequence length="680" mass="75181">MNSEEEPTIHYTVRVLTKVKQPGAITRSINGASMVVSSQETFGAVLNRSGLGTFFCECKKLSIRVPENTLDHILRPDLDSKNVLDSRVGRHLSARGVSEIIYHLNFVELNSKPIFCCNCNHLSDIYLTSPATIYNPCRYCCEQRVCPTINPSALNNNAQPSQERSRYRTPTPYPSTNVVSFADEEYDLCKIADNDQQGPLTRGAAARKRAEKEPDPVHLSPRRTLPHDHKTFVFVWGAGYSGQIGLGEEKLFVETPAPLKKLSYKNICDIDVGYFHNVALTDKGTLWSWGENNYGSLGRVTKNSEWGEYVPQPVDGLDGVKIVRAVCGREFTFALSEEGRLYATGTFTSAEDNTKIFGLSCLKPNICQFTFTLYKPTEKMRFVSLAAGRNHMLALTSDGRVYSWGDSAYSSLGRRISTRNPYACLIPERIAELSNIVSIGSGAHHCFAVRRDGKVFCWGLNDYGQCGVKSIGTCVEFPVQLEFAEGKRIREIRGGRYMSAILLDDGKVYMFGRKEWLGIGCRGSDKIAIERGDKESNGQMTQPKSVIVQSSSIVPTSAPSSTPIISLTTPYEDTFSTSKHYTEFIATPTLVHTSASYCSIAVGYGHTLASTKCWNSHAWGRGDFYALANAPAIRVPGADEHSPYTINDRNLTGFKVVAVGAGTQHSVALAWREQQYTLVS</sequence>
<dbReference type="SUPFAM" id="SSF50985">
    <property type="entry name" value="RCC1/BLIP-II"/>
    <property type="match status" value="1"/>
</dbReference>
<feature type="compositionally biased region" description="Polar residues" evidence="4">
    <location>
        <begin position="152"/>
        <end position="162"/>
    </location>
</feature>
<dbReference type="PANTHER" id="PTHR45982:SF1">
    <property type="entry name" value="REGULATOR OF CHROMOSOME CONDENSATION"/>
    <property type="match status" value="1"/>
</dbReference>
<dbReference type="OrthoDB" id="61110at2759"/>
<protein>
    <submittedName>
        <fullName evidence="6">188_t:CDS:1</fullName>
    </submittedName>
</protein>
<feature type="region of interest" description="Disordered" evidence="4">
    <location>
        <begin position="195"/>
        <end position="222"/>
    </location>
</feature>
<reference evidence="6" key="1">
    <citation type="submission" date="2021-06" db="EMBL/GenBank/DDBJ databases">
        <authorList>
            <person name="Kallberg Y."/>
            <person name="Tangrot J."/>
            <person name="Rosling A."/>
        </authorList>
    </citation>
    <scope>NUCLEOTIDE SEQUENCE</scope>
    <source>
        <strain evidence="6">BR232B</strain>
    </source>
</reference>